<dbReference type="InterPro" id="IPR036047">
    <property type="entry name" value="F-box-like_dom_sf"/>
</dbReference>
<dbReference type="InterPro" id="IPR013187">
    <property type="entry name" value="F-box-assoc_dom_typ3"/>
</dbReference>
<protein>
    <recommendedName>
        <fullName evidence="1">F-box domain-containing protein</fullName>
    </recommendedName>
</protein>
<dbReference type="PROSITE" id="PS50181">
    <property type="entry name" value="FBOX"/>
    <property type="match status" value="1"/>
</dbReference>
<dbReference type="NCBIfam" id="TIGR01640">
    <property type="entry name" value="F_box_assoc_1"/>
    <property type="match status" value="1"/>
</dbReference>
<dbReference type="Proteomes" id="UP001231189">
    <property type="component" value="Unassembled WGS sequence"/>
</dbReference>
<dbReference type="SMART" id="SM00256">
    <property type="entry name" value="FBOX"/>
    <property type="match status" value="1"/>
</dbReference>
<dbReference type="PANTHER" id="PTHR31672">
    <property type="entry name" value="BNACNNG10540D PROTEIN"/>
    <property type="match status" value="1"/>
</dbReference>
<keyword evidence="3" id="KW-1185">Reference proteome</keyword>
<evidence type="ECO:0000313" key="3">
    <source>
        <dbReference type="Proteomes" id="UP001231189"/>
    </source>
</evidence>
<feature type="domain" description="F-box" evidence="1">
    <location>
        <begin position="20"/>
        <end position="66"/>
    </location>
</feature>
<dbReference type="Pfam" id="PF00646">
    <property type="entry name" value="F-box"/>
    <property type="match status" value="1"/>
</dbReference>
<evidence type="ECO:0000313" key="2">
    <source>
        <dbReference type="EMBL" id="KAK1632508.1"/>
    </source>
</evidence>
<dbReference type="EMBL" id="JAUUTY010000005">
    <property type="protein sequence ID" value="KAK1632508.1"/>
    <property type="molecule type" value="Genomic_DNA"/>
</dbReference>
<proteinExistence type="predicted"/>
<comment type="caution">
    <text evidence="2">The sequence shown here is derived from an EMBL/GenBank/DDBJ whole genome shotgun (WGS) entry which is preliminary data.</text>
</comment>
<dbReference type="Gene3D" id="1.20.1280.50">
    <property type="match status" value="1"/>
</dbReference>
<dbReference type="Pfam" id="PF08268">
    <property type="entry name" value="FBA_3"/>
    <property type="match status" value="1"/>
</dbReference>
<dbReference type="AlphaFoldDB" id="A0AAD8W4G9"/>
<dbReference type="InterPro" id="IPR050796">
    <property type="entry name" value="SCF_F-box_component"/>
</dbReference>
<sequence>MLPPRSKKQKLAADADADDTADFASLPRDVLGSILLRFPASDVRRFRRVCRDWRDAISDPVFIAEHMLHGPRAPTHTVVFYPGRVKGAAGQEPLSGGGFLFDEQWRLTARFAVDGSVDMIGTCKGLLCFRDKLQGEGVICVVEPFAEPFAGNSIVLPLPPRGDPATCSARAYCFGFDAATTRRFKIVHVDFDAAANTVTDIQDQELQVFTVGVDTHWRTVPFSCAVHGLSYDFPACGDGAVYWHSKAVADGAIMNVRFDLVTENITSVRGQVDARRPEGPISCRPAHWLPRQCVMGIKWFGEWEDGCWPCNVTAVPHAVYGRHLPGPHTLQRGRLLLQEEDGALRAQEIKGSSMSDLYVWFNFGPKQLIEIGIKEEDPAERNQFVPVRGRHWPSKFEVGRLPHEQCDLSTFAYIPTVSPTPFAMYLGTPLQDLCKL</sequence>
<dbReference type="PANTHER" id="PTHR31672:SF13">
    <property type="entry name" value="F-BOX PROTEIN CPR30-LIKE"/>
    <property type="match status" value="1"/>
</dbReference>
<name>A0AAD8W4G9_LOLMU</name>
<evidence type="ECO:0000259" key="1">
    <source>
        <dbReference type="PROSITE" id="PS50181"/>
    </source>
</evidence>
<gene>
    <name evidence="2" type="ORF">QYE76_006823</name>
</gene>
<dbReference type="InterPro" id="IPR017451">
    <property type="entry name" value="F-box-assoc_interact_dom"/>
</dbReference>
<accession>A0AAD8W4G9</accession>
<organism evidence="2 3">
    <name type="scientific">Lolium multiflorum</name>
    <name type="common">Italian ryegrass</name>
    <name type="synonym">Lolium perenne subsp. multiflorum</name>
    <dbReference type="NCBI Taxonomy" id="4521"/>
    <lineage>
        <taxon>Eukaryota</taxon>
        <taxon>Viridiplantae</taxon>
        <taxon>Streptophyta</taxon>
        <taxon>Embryophyta</taxon>
        <taxon>Tracheophyta</taxon>
        <taxon>Spermatophyta</taxon>
        <taxon>Magnoliopsida</taxon>
        <taxon>Liliopsida</taxon>
        <taxon>Poales</taxon>
        <taxon>Poaceae</taxon>
        <taxon>BOP clade</taxon>
        <taxon>Pooideae</taxon>
        <taxon>Poodae</taxon>
        <taxon>Poeae</taxon>
        <taxon>Poeae Chloroplast Group 2 (Poeae type)</taxon>
        <taxon>Loliodinae</taxon>
        <taxon>Loliinae</taxon>
        <taxon>Lolium</taxon>
    </lineage>
</organism>
<dbReference type="SUPFAM" id="SSF81383">
    <property type="entry name" value="F-box domain"/>
    <property type="match status" value="1"/>
</dbReference>
<reference evidence="2" key="1">
    <citation type="submission" date="2023-07" db="EMBL/GenBank/DDBJ databases">
        <title>A chromosome-level genome assembly of Lolium multiflorum.</title>
        <authorList>
            <person name="Chen Y."/>
            <person name="Copetti D."/>
            <person name="Kolliker R."/>
            <person name="Studer B."/>
        </authorList>
    </citation>
    <scope>NUCLEOTIDE SEQUENCE</scope>
    <source>
        <strain evidence="2">02402/16</strain>
        <tissue evidence="2">Leaf</tissue>
    </source>
</reference>
<dbReference type="InterPro" id="IPR001810">
    <property type="entry name" value="F-box_dom"/>
</dbReference>